<protein>
    <submittedName>
        <fullName evidence="2">Uncharacterized protein</fullName>
    </submittedName>
</protein>
<dbReference type="Proteomes" id="UP000499080">
    <property type="component" value="Unassembled WGS sequence"/>
</dbReference>
<feature type="compositionally biased region" description="Basic and acidic residues" evidence="1">
    <location>
        <begin position="8"/>
        <end position="20"/>
    </location>
</feature>
<dbReference type="EMBL" id="BGPR01140777">
    <property type="protein sequence ID" value="GBN67222.1"/>
    <property type="molecule type" value="Genomic_DNA"/>
</dbReference>
<name>A0A4Y2QV06_ARAVE</name>
<organism evidence="2 3">
    <name type="scientific">Araneus ventricosus</name>
    <name type="common">Orbweaver spider</name>
    <name type="synonym">Epeira ventricosa</name>
    <dbReference type="NCBI Taxonomy" id="182803"/>
    <lineage>
        <taxon>Eukaryota</taxon>
        <taxon>Metazoa</taxon>
        <taxon>Ecdysozoa</taxon>
        <taxon>Arthropoda</taxon>
        <taxon>Chelicerata</taxon>
        <taxon>Arachnida</taxon>
        <taxon>Araneae</taxon>
        <taxon>Araneomorphae</taxon>
        <taxon>Entelegynae</taxon>
        <taxon>Araneoidea</taxon>
        <taxon>Araneidae</taxon>
        <taxon>Araneus</taxon>
    </lineage>
</organism>
<sequence>MTRSQAKKSSEEDKNKAEEMTHFEIDEVILPQADEEYKEIKQLVEVDSKEFIESQHQ</sequence>
<gene>
    <name evidence="2" type="ORF">AVEN_35127_1</name>
</gene>
<keyword evidence="3" id="KW-1185">Reference proteome</keyword>
<dbReference type="AlphaFoldDB" id="A0A4Y2QV06"/>
<reference evidence="2 3" key="1">
    <citation type="journal article" date="2019" name="Sci. Rep.">
        <title>Orb-weaving spider Araneus ventricosus genome elucidates the spidroin gene catalogue.</title>
        <authorList>
            <person name="Kono N."/>
            <person name="Nakamura H."/>
            <person name="Ohtoshi R."/>
            <person name="Moran D.A.P."/>
            <person name="Shinohara A."/>
            <person name="Yoshida Y."/>
            <person name="Fujiwara M."/>
            <person name="Mori M."/>
            <person name="Tomita M."/>
            <person name="Arakawa K."/>
        </authorList>
    </citation>
    <scope>NUCLEOTIDE SEQUENCE [LARGE SCALE GENOMIC DNA]</scope>
</reference>
<accession>A0A4Y2QV06</accession>
<feature type="region of interest" description="Disordered" evidence="1">
    <location>
        <begin position="1"/>
        <end position="20"/>
    </location>
</feature>
<evidence type="ECO:0000313" key="3">
    <source>
        <dbReference type="Proteomes" id="UP000499080"/>
    </source>
</evidence>
<evidence type="ECO:0000313" key="2">
    <source>
        <dbReference type="EMBL" id="GBN67222.1"/>
    </source>
</evidence>
<proteinExistence type="predicted"/>
<evidence type="ECO:0000256" key="1">
    <source>
        <dbReference type="SAM" id="MobiDB-lite"/>
    </source>
</evidence>
<comment type="caution">
    <text evidence="2">The sequence shown here is derived from an EMBL/GenBank/DDBJ whole genome shotgun (WGS) entry which is preliminary data.</text>
</comment>
<feature type="non-terminal residue" evidence="2">
    <location>
        <position position="57"/>
    </location>
</feature>